<name>A0AAE3IZP5_9RHOB</name>
<feature type="domain" description="Lysozyme inhibitor LprI-like N-terminal" evidence="2">
    <location>
        <begin position="27"/>
        <end position="127"/>
    </location>
</feature>
<dbReference type="AlphaFoldDB" id="A0AAE3IZP5"/>
<feature type="chain" id="PRO_5042232945" evidence="1">
    <location>
        <begin position="23"/>
        <end position="135"/>
    </location>
</feature>
<dbReference type="Proteomes" id="UP001208041">
    <property type="component" value="Unassembled WGS sequence"/>
</dbReference>
<reference evidence="3" key="1">
    <citation type="submission" date="2022-10" db="EMBL/GenBank/DDBJ databases">
        <authorList>
            <person name="Yue Y."/>
        </authorList>
    </citation>
    <scope>NUCLEOTIDE SEQUENCE</scope>
    <source>
        <strain evidence="3">Z654</strain>
    </source>
</reference>
<keyword evidence="4" id="KW-1185">Reference proteome</keyword>
<gene>
    <name evidence="3" type="ORF">OH136_08835</name>
</gene>
<keyword evidence="1" id="KW-0732">Signal</keyword>
<evidence type="ECO:0000313" key="3">
    <source>
        <dbReference type="EMBL" id="MCV6824659.1"/>
    </source>
</evidence>
<comment type="caution">
    <text evidence="3">The sequence shown here is derived from an EMBL/GenBank/DDBJ whole genome shotgun (WGS) entry which is preliminary data.</text>
</comment>
<evidence type="ECO:0000313" key="4">
    <source>
        <dbReference type="Proteomes" id="UP001208041"/>
    </source>
</evidence>
<feature type="signal peptide" evidence="1">
    <location>
        <begin position="1"/>
        <end position="22"/>
    </location>
</feature>
<proteinExistence type="predicted"/>
<dbReference type="Pfam" id="PF07007">
    <property type="entry name" value="LprI"/>
    <property type="match status" value="1"/>
</dbReference>
<evidence type="ECO:0000259" key="2">
    <source>
        <dbReference type="Pfam" id="PF07007"/>
    </source>
</evidence>
<protein>
    <submittedName>
        <fullName evidence="3">Lysozyme inhibitor LprI family protein</fullName>
    </submittedName>
</protein>
<organism evidence="3 4">
    <name type="scientific">Halocynthiibacter halioticoli</name>
    <dbReference type="NCBI Taxonomy" id="2986804"/>
    <lineage>
        <taxon>Bacteria</taxon>
        <taxon>Pseudomonadati</taxon>
        <taxon>Pseudomonadota</taxon>
        <taxon>Alphaproteobacteria</taxon>
        <taxon>Rhodobacterales</taxon>
        <taxon>Paracoccaceae</taxon>
        <taxon>Halocynthiibacter</taxon>
    </lineage>
</organism>
<sequence>MRLFLAGLSCSALLMLPYAATADELNCDDPVTQRAINACAYQRYLKADEALNLAWEKAMTAMKEIDAANDIKEGGAADTLLAAQRLWISYRDKACEAEGWLYRGGTLEPFIVSSCLEDLSNQRTERLEFMAEIDG</sequence>
<dbReference type="Gene3D" id="1.20.1270.180">
    <property type="match status" value="1"/>
</dbReference>
<dbReference type="RefSeq" id="WP_263953517.1">
    <property type="nucleotide sequence ID" value="NZ_JAOYFC010000002.1"/>
</dbReference>
<dbReference type="EMBL" id="JAOYFC010000002">
    <property type="protein sequence ID" value="MCV6824659.1"/>
    <property type="molecule type" value="Genomic_DNA"/>
</dbReference>
<evidence type="ECO:0000256" key="1">
    <source>
        <dbReference type="SAM" id="SignalP"/>
    </source>
</evidence>
<accession>A0AAE3IZP5</accession>
<dbReference type="InterPro" id="IPR009739">
    <property type="entry name" value="LprI-like_N"/>
</dbReference>